<organism evidence="6 7">
    <name type="scientific">Exiguobacterium aestuarii</name>
    <dbReference type="NCBI Taxonomy" id="273527"/>
    <lineage>
        <taxon>Bacteria</taxon>
        <taxon>Bacillati</taxon>
        <taxon>Bacillota</taxon>
        <taxon>Bacilli</taxon>
        <taxon>Bacillales</taxon>
        <taxon>Bacillales Family XII. Incertae Sedis</taxon>
        <taxon>Exiguobacterium</taxon>
    </lineage>
</organism>
<dbReference type="Proteomes" id="UP001596439">
    <property type="component" value="Unassembled WGS sequence"/>
</dbReference>
<proteinExistence type="predicted"/>
<gene>
    <name evidence="6" type="ORF">ACFQO8_10210</name>
</gene>
<dbReference type="Pfam" id="PF07457">
    <property type="entry name" value="DUF1516"/>
    <property type="match status" value="1"/>
</dbReference>
<feature type="transmembrane region" description="Helical" evidence="5">
    <location>
        <begin position="66"/>
        <end position="85"/>
    </location>
</feature>
<evidence type="ECO:0000313" key="6">
    <source>
        <dbReference type="EMBL" id="MFC7390526.1"/>
    </source>
</evidence>
<evidence type="ECO:0000256" key="3">
    <source>
        <dbReference type="ARBA" id="ARBA00022989"/>
    </source>
</evidence>
<evidence type="ECO:0000256" key="2">
    <source>
        <dbReference type="ARBA" id="ARBA00022692"/>
    </source>
</evidence>
<keyword evidence="7" id="KW-1185">Reference proteome</keyword>
<dbReference type="EMBL" id="JBHTCE010000001">
    <property type="protein sequence ID" value="MFC7390526.1"/>
    <property type="molecule type" value="Genomic_DNA"/>
</dbReference>
<evidence type="ECO:0000256" key="4">
    <source>
        <dbReference type="ARBA" id="ARBA00023136"/>
    </source>
</evidence>
<dbReference type="InterPro" id="IPR010899">
    <property type="entry name" value="UPF0344"/>
</dbReference>
<keyword evidence="2 5" id="KW-0812">Transmembrane</keyword>
<protein>
    <submittedName>
        <fullName evidence="6">YisL family protein</fullName>
    </submittedName>
</protein>
<keyword evidence="4 5" id="KW-0472">Membrane</keyword>
<evidence type="ECO:0000256" key="5">
    <source>
        <dbReference type="SAM" id="Phobius"/>
    </source>
</evidence>
<sequence length="127" mass="14071">MPLIAFLHTHVTSWILLLILFAVAYIGYKNGNKSGKIAHMAFRLMLLIAFGTGLYLYLQLNGGGTFYHVKITVGLLALIFGEMTLVKVKKNKPSNAFFGGFIVLALVTIFIGYALPYGQSFFNSFIQ</sequence>
<feature type="transmembrane region" description="Helical" evidence="5">
    <location>
        <begin position="6"/>
        <end position="28"/>
    </location>
</feature>
<name>A0ABW2PTI0_9BACL</name>
<feature type="transmembrane region" description="Helical" evidence="5">
    <location>
        <begin position="40"/>
        <end position="60"/>
    </location>
</feature>
<reference evidence="7" key="1">
    <citation type="journal article" date="2019" name="Int. J. Syst. Evol. Microbiol.">
        <title>The Global Catalogue of Microorganisms (GCM) 10K type strain sequencing project: providing services to taxonomists for standard genome sequencing and annotation.</title>
        <authorList>
            <consortium name="The Broad Institute Genomics Platform"/>
            <consortium name="The Broad Institute Genome Sequencing Center for Infectious Disease"/>
            <person name="Wu L."/>
            <person name="Ma J."/>
        </authorList>
    </citation>
    <scope>NUCLEOTIDE SEQUENCE [LARGE SCALE GENOMIC DNA]</scope>
    <source>
        <strain evidence="7">CCUG 55590</strain>
    </source>
</reference>
<keyword evidence="1" id="KW-1003">Cell membrane</keyword>
<comment type="caution">
    <text evidence="6">The sequence shown here is derived from an EMBL/GenBank/DDBJ whole genome shotgun (WGS) entry which is preliminary data.</text>
</comment>
<feature type="transmembrane region" description="Helical" evidence="5">
    <location>
        <begin position="97"/>
        <end position="115"/>
    </location>
</feature>
<dbReference type="RefSeq" id="WP_214789665.1">
    <property type="nucleotide sequence ID" value="NZ_JANIEL010000006.1"/>
</dbReference>
<keyword evidence="3 5" id="KW-1133">Transmembrane helix</keyword>
<accession>A0ABW2PTI0</accession>
<evidence type="ECO:0000313" key="7">
    <source>
        <dbReference type="Proteomes" id="UP001596439"/>
    </source>
</evidence>
<evidence type="ECO:0000256" key="1">
    <source>
        <dbReference type="ARBA" id="ARBA00022475"/>
    </source>
</evidence>